<organism evidence="1 2">
    <name type="scientific">Hymenolepis diminuta</name>
    <name type="common">Rat tapeworm</name>
    <dbReference type="NCBI Taxonomy" id="6216"/>
    <lineage>
        <taxon>Eukaryota</taxon>
        <taxon>Metazoa</taxon>
        <taxon>Spiralia</taxon>
        <taxon>Lophotrochozoa</taxon>
        <taxon>Platyhelminthes</taxon>
        <taxon>Cestoda</taxon>
        <taxon>Eucestoda</taxon>
        <taxon>Cyclophyllidea</taxon>
        <taxon>Hymenolepididae</taxon>
        <taxon>Hymenolepis</taxon>
    </lineage>
</organism>
<reference evidence="1 2" key="1">
    <citation type="submission" date="2019-07" db="EMBL/GenBank/DDBJ databases">
        <authorList>
            <person name="Jastrzebski P J."/>
            <person name="Paukszto L."/>
            <person name="Jastrzebski P J."/>
        </authorList>
    </citation>
    <scope>NUCLEOTIDE SEQUENCE [LARGE SCALE GENOMIC DNA]</scope>
    <source>
        <strain evidence="1 2">WMS-il1</strain>
    </source>
</reference>
<evidence type="ECO:0000313" key="1">
    <source>
        <dbReference type="EMBL" id="VUZ41106.1"/>
    </source>
</evidence>
<gene>
    <name evidence="1" type="ORF">WMSIL1_LOCUS2004</name>
</gene>
<proteinExistence type="predicted"/>
<evidence type="ECO:0000313" key="2">
    <source>
        <dbReference type="Proteomes" id="UP000321570"/>
    </source>
</evidence>
<protein>
    <submittedName>
        <fullName evidence="1">Uncharacterized protein</fullName>
    </submittedName>
</protein>
<dbReference type="Proteomes" id="UP000321570">
    <property type="component" value="Unassembled WGS sequence"/>
</dbReference>
<accession>A0A564Y1U2</accession>
<keyword evidence="2" id="KW-1185">Reference proteome</keyword>
<name>A0A564Y1U2_HYMDI</name>
<sequence>LSDIFPEILSIRILYDDASICHSRSRNDVFHVSMKQNPYLSFLKVPIDCPLSMTATFHLKVHFSHISHFLTRPYPNDSYKVVFIFPLKTKRLLVGCRLLRCPLPYLLFFSSLPSPPSLPPFPYSLPSSLWPP</sequence>
<dbReference type="EMBL" id="CABIJS010000046">
    <property type="protein sequence ID" value="VUZ41106.1"/>
    <property type="molecule type" value="Genomic_DNA"/>
</dbReference>
<feature type="non-terminal residue" evidence="1">
    <location>
        <position position="1"/>
    </location>
</feature>
<dbReference type="AlphaFoldDB" id="A0A564Y1U2"/>